<evidence type="ECO:0000256" key="2">
    <source>
        <dbReference type="SAM" id="Phobius"/>
    </source>
</evidence>
<accession>A0ABX1VK60</accession>
<sequence length="130" mass="13461">MSAPPSPARRSPVRPPAPAPPRLVAEVAALRSEVRGLGAEVRTLGGEVRRMGRTDWPAVLTAGGLAATVLAGLGTLALDPLKAEAARSGTAVDAVRGEVHALADEVRDHTLHGHPAADARLNALERRARP</sequence>
<protein>
    <recommendedName>
        <fullName evidence="5">DUF3618 domain-containing protein</fullName>
    </recommendedName>
</protein>
<dbReference type="EMBL" id="WTPX01000293">
    <property type="protein sequence ID" value="NNJ28099.1"/>
    <property type="molecule type" value="Genomic_DNA"/>
</dbReference>
<keyword evidence="4" id="KW-1185">Reference proteome</keyword>
<reference evidence="3 4" key="1">
    <citation type="journal article" date="2020" name="Syst. Appl. Microbiol.">
        <title>Alienimonas chondri sp. nov., a novel planctomycete isolated from the biofilm of the red alga Chondrus crispus.</title>
        <authorList>
            <person name="Vitorino I."/>
            <person name="Albuquerque L."/>
            <person name="Wiegand S."/>
            <person name="Kallscheuer N."/>
            <person name="da Costa M.S."/>
            <person name="Lobo-da-Cunha A."/>
            <person name="Jogler C."/>
            <person name="Lage O.M."/>
        </authorList>
    </citation>
    <scope>NUCLEOTIDE SEQUENCE [LARGE SCALE GENOMIC DNA]</scope>
    <source>
        <strain evidence="3 4">LzC2</strain>
    </source>
</reference>
<name>A0ABX1VK60_9PLAN</name>
<organism evidence="3 4">
    <name type="scientific">Alienimonas chondri</name>
    <dbReference type="NCBI Taxonomy" id="2681879"/>
    <lineage>
        <taxon>Bacteria</taxon>
        <taxon>Pseudomonadati</taxon>
        <taxon>Planctomycetota</taxon>
        <taxon>Planctomycetia</taxon>
        <taxon>Planctomycetales</taxon>
        <taxon>Planctomycetaceae</taxon>
        <taxon>Alienimonas</taxon>
    </lineage>
</organism>
<evidence type="ECO:0008006" key="5">
    <source>
        <dbReference type="Google" id="ProtNLM"/>
    </source>
</evidence>
<keyword evidence="2" id="KW-1133">Transmembrane helix</keyword>
<evidence type="ECO:0000313" key="3">
    <source>
        <dbReference type="EMBL" id="NNJ28099.1"/>
    </source>
</evidence>
<dbReference type="Proteomes" id="UP000609651">
    <property type="component" value="Unassembled WGS sequence"/>
</dbReference>
<evidence type="ECO:0000256" key="1">
    <source>
        <dbReference type="SAM" id="MobiDB-lite"/>
    </source>
</evidence>
<keyword evidence="2" id="KW-0472">Membrane</keyword>
<gene>
    <name evidence="3" type="ORF">LzC2_42100</name>
</gene>
<comment type="caution">
    <text evidence="3">The sequence shown here is derived from an EMBL/GenBank/DDBJ whole genome shotgun (WGS) entry which is preliminary data.</text>
</comment>
<feature type="transmembrane region" description="Helical" evidence="2">
    <location>
        <begin position="56"/>
        <end position="78"/>
    </location>
</feature>
<keyword evidence="2" id="KW-0812">Transmembrane</keyword>
<dbReference type="RefSeq" id="WP_171189996.1">
    <property type="nucleotide sequence ID" value="NZ_WTPX01000293.1"/>
</dbReference>
<evidence type="ECO:0000313" key="4">
    <source>
        <dbReference type="Proteomes" id="UP000609651"/>
    </source>
</evidence>
<feature type="region of interest" description="Disordered" evidence="1">
    <location>
        <begin position="1"/>
        <end position="20"/>
    </location>
</feature>
<proteinExistence type="predicted"/>